<evidence type="ECO:0000313" key="1">
    <source>
        <dbReference type="EMBL" id="MFC3207717.1"/>
    </source>
</evidence>
<gene>
    <name evidence="1" type="ORF">ACFOHJ_15935</name>
</gene>
<dbReference type="EMBL" id="JBHRTK010000015">
    <property type="protein sequence ID" value="MFC3207717.1"/>
    <property type="molecule type" value="Genomic_DNA"/>
</dbReference>
<keyword evidence="2" id="KW-1185">Reference proteome</keyword>
<dbReference type="Proteomes" id="UP001595583">
    <property type="component" value="Unassembled WGS sequence"/>
</dbReference>
<evidence type="ECO:0000313" key="2">
    <source>
        <dbReference type="Proteomes" id="UP001595583"/>
    </source>
</evidence>
<sequence length="230" mass="25922">MHHTPSLPEIVRVDTSSLKSAISHLVSFLEPIDGGFNYLDATRRVQTAYRGLHSLSGLTASPTGRQSRVGHLPNMDVVKTAAPLAFGRSTRVFHLSARKLPYGDGRLASFRIPFFFAEDGKFFAYFLQPRKNTHFTPKQFGLLATVVKSNLLESEFYGEQFDVELVDVSKPIGAKDRIATIFSFANLELWSDVEVSEHFRVVNEALRIIENEHLVTKARRPLKDSQLPMF</sequence>
<proteinExistence type="predicted"/>
<protein>
    <submittedName>
        <fullName evidence="1">Uncharacterized protein</fullName>
    </submittedName>
</protein>
<name>A0ABV7KJN0_9HYPH</name>
<accession>A0ABV7KJN0</accession>
<reference evidence="2" key="1">
    <citation type="journal article" date="2019" name="Int. J. Syst. Evol. Microbiol.">
        <title>The Global Catalogue of Microorganisms (GCM) 10K type strain sequencing project: providing services to taxonomists for standard genome sequencing and annotation.</title>
        <authorList>
            <consortium name="The Broad Institute Genomics Platform"/>
            <consortium name="The Broad Institute Genome Sequencing Center for Infectious Disease"/>
            <person name="Wu L."/>
            <person name="Ma J."/>
        </authorList>
    </citation>
    <scope>NUCLEOTIDE SEQUENCE [LARGE SCALE GENOMIC DNA]</scope>
    <source>
        <strain evidence="2">KCTC 52165</strain>
    </source>
</reference>
<dbReference type="RefSeq" id="WP_378222123.1">
    <property type="nucleotide sequence ID" value="NZ_JBHRTK010000015.1"/>
</dbReference>
<comment type="caution">
    <text evidence="1">The sequence shown here is derived from an EMBL/GenBank/DDBJ whole genome shotgun (WGS) entry which is preliminary data.</text>
</comment>
<organism evidence="1 2">
    <name type="scientific">Aquamicrobium soli</name>
    <dbReference type="NCBI Taxonomy" id="1811518"/>
    <lineage>
        <taxon>Bacteria</taxon>
        <taxon>Pseudomonadati</taxon>
        <taxon>Pseudomonadota</taxon>
        <taxon>Alphaproteobacteria</taxon>
        <taxon>Hyphomicrobiales</taxon>
        <taxon>Phyllobacteriaceae</taxon>
        <taxon>Aquamicrobium</taxon>
    </lineage>
</organism>